<dbReference type="Proteomes" id="UP000323380">
    <property type="component" value="Unassembled WGS sequence"/>
</dbReference>
<dbReference type="Gene3D" id="1.10.1740.10">
    <property type="match status" value="1"/>
</dbReference>
<evidence type="ECO:0000313" key="8">
    <source>
        <dbReference type="EMBL" id="TYB47821.1"/>
    </source>
</evidence>
<evidence type="ECO:0000313" key="9">
    <source>
        <dbReference type="Proteomes" id="UP000323380"/>
    </source>
</evidence>
<protein>
    <submittedName>
        <fullName evidence="8">Sigma-70 family RNA polymerase sigma factor</fullName>
    </submittedName>
</protein>
<dbReference type="AlphaFoldDB" id="A0A5D0NUT8"/>
<dbReference type="InterPro" id="IPR000792">
    <property type="entry name" value="Tscrpt_reg_LuxR_C"/>
</dbReference>
<feature type="region of interest" description="Disordered" evidence="6">
    <location>
        <begin position="167"/>
        <end position="199"/>
    </location>
</feature>
<feature type="domain" description="HTH luxR-type" evidence="7">
    <location>
        <begin position="148"/>
        <end position="175"/>
    </location>
</feature>
<reference evidence="8 9" key="1">
    <citation type="submission" date="2019-08" db="EMBL/GenBank/DDBJ databases">
        <title>Actinomadura sp. nov. CYP1-5 isolated from mountain soil.</title>
        <authorList>
            <person name="Songsumanus A."/>
            <person name="Kuncharoen N."/>
            <person name="Kudo T."/>
            <person name="Yuki M."/>
            <person name="Igarashi Y."/>
            <person name="Tanasupawat S."/>
        </authorList>
    </citation>
    <scope>NUCLEOTIDE SEQUENCE [LARGE SCALE GENOMIC DNA]</scope>
    <source>
        <strain evidence="8 9">JCM 14158</strain>
    </source>
</reference>
<dbReference type="InterPro" id="IPR036388">
    <property type="entry name" value="WH-like_DNA-bd_sf"/>
</dbReference>
<dbReference type="InterPro" id="IPR013249">
    <property type="entry name" value="RNA_pol_sigma70_r4_t2"/>
</dbReference>
<keyword evidence="3" id="KW-0731">Sigma factor</keyword>
<comment type="similarity">
    <text evidence="1">Belongs to the sigma-70 factor family. ECF subfamily.</text>
</comment>
<evidence type="ECO:0000256" key="6">
    <source>
        <dbReference type="SAM" id="MobiDB-lite"/>
    </source>
</evidence>
<dbReference type="GO" id="GO:0006352">
    <property type="term" value="P:DNA-templated transcription initiation"/>
    <property type="evidence" value="ECO:0007669"/>
    <property type="project" value="InterPro"/>
</dbReference>
<dbReference type="InterPro" id="IPR039425">
    <property type="entry name" value="RNA_pol_sigma-70-like"/>
</dbReference>
<gene>
    <name evidence="8" type="ORF">FXF69_00760</name>
</gene>
<keyword evidence="4" id="KW-0238">DNA-binding</keyword>
<evidence type="ECO:0000256" key="5">
    <source>
        <dbReference type="ARBA" id="ARBA00023163"/>
    </source>
</evidence>
<dbReference type="InterPro" id="IPR013324">
    <property type="entry name" value="RNA_pol_sigma_r3/r4-like"/>
</dbReference>
<dbReference type="SUPFAM" id="SSF88946">
    <property type="entry name" value="Sigma2 domain of RNA polymerase sigma factors"/>
    <property type="match status" value="1"/>
</dbReference>
<dbReference type="NCBIfam" id="TIGR02937">
    <property type="entry name" value="sigma70-ECF"/>
    <property type="match status" value="1"/>
</dbReference>
<name>A0A5D0NUT8_9ACTN</name>
<sequence length="199" mass="22210">MNVTETSGPGVKADAVSLEAAKKVDFSDFYQESYHRLVNLLVFVLKAPVHEVEEAVQVGFIEAYRRWSKVEAPEPYVRKAATNAFFRERKRDARQADAEKRAVLAGLLNPRGRSGRELDDADDYAWVQMVIKDLPPRQRQVMLGIAKGLSNEVIASLLGINEPNVRSNARHARRRLEKSLDLKKMISGRAPEPGKGGSA</sequence>
<accession>A0A5D0NUT8</accession>
<keyword evidence="2" id="KW-0805">Transcription regulation</keyword>
<dbReference type="Gene3D" id="1.10.10.10">
    <property type="entry name" value="Winged helix-like DNA-binding domain superfamily/Winged helix DNA-binding domain"/>
    <property type="match status" value="1"/>
</dbReference>
<organism evidence="8 9">
    <name type="scientific">Actinomadura chibensis</name>
    <dbReference type="NCBI Taxonomy" id="392828"/>
    <lineage>
        <taxon>Bacteria</taxon>
        <taxon>Bacillati</taxon>
        <taxon>Actinomycetota</taxon>
        <taxon>Actinomycetes</taxon>
        <taxon>Streptosporangiales</taxon>
        <taxon>Thermomonosporaceae</taxon>
        <taxon>Actinomadura</taxon>
    </lineage>
</organism>
<evidence type="ECO:0000256" key="4">
    <source>
        <dbReference type="ARBA" id="ARBA00023125"/>
    </source>
</evidence>
<evidence type="ECO:0000259" key="7">
    <source>
        <dbReference type="PROSITE" id="PS00622"/>
    </source>
</evidence>
<dbReference type="InterPro" id="IPR013325">
    <property type="entry name" value="RNA_pol_sigma_r2"/>
</dbReference>
<keyword evidence="9" id="KW-1185">Reference proteome</keyword>
<dbReference type="InterPro" id="IPR014284">
    <property type="entry name" value="RNA_pol_sigma-70_dom"/>
</dbReference>
<evidence type="ECO:0000256" key="1">
    <source>
        <dbReference type="ARBA" id="ARBA00010641"/>
    </source>
</evidence>
<dbReference type="GO" id="GO:0016987">
    <property type="term" value="F:sigma factor activity"/>
    <property type="evidence" value="ECO:0007669"/>
    <property type="project" value="UniProtKB-KW"/>
</dbReference>
<dbReference type="GO" id="GO:0003677">
    <property type="term" value="F:DNA binding"/>
    <property type="evidence" value="ECO:0007669"/>
    <property type="project" value="UniProtKB-KW"/>
</dbReference>
<evidence type="ECO:0000256" key="3">
    <source>
        <dbReference type="ARBA" id="ARBA00023082"/>
    </source>
</evidence>
<dbReference type="EMBL" id="VSFG01000001">
    <property type="protein sequence ID" value="TYB47821.1"/>
    <property type="molecule type" value="Genomic_DNA"/>
</dbReference>
<dbReference type="PANTHER" id="PTHR43133">
    <property type="entry name" value="RNA POLYMERASE ECF-TYPE SIGMA FACTO"/>
    <property type="match status" value="1"/>
</dbReference>
<comment type="caution">
    <text evidence="8">The sequence shown here is derived from an EMBL/GenBank/DDBJ whole genome shotgun (WGS) entry which is preliminary data.</text>
</comment>
<dbReference type="PROSITE" id="PS00622">
    <property type="entry name" value="HTH_LUXR_1"/>
    <property type="match status" value="1"/>
</dbReference>
<evidence type="ECO:0000256" key="2">
    <source>
        <dbReference type="ARBA" id="ARBA00023015"/>
    </source>
</evidence>
<dbReference type="PANTHER" id="PTHR43133:SF8">
    <property type="entry name" value="RNA POLYMERASE SIGMA FACTOR HI_1459-RELATED"/>
    <property type="match status" value="1"/>
</dbReference>
<dbReference type="SUPFAM" id="SSF88659">
    <property type="entry name" value="Sigma3 and sigma4 domains of RNA polymerase sigma factors"/>
    <property type="match status" value="1"/>
</dbReference>
<dbReference type="Pfam" id="PF08281">
    <property type="entry name" value="Sigma70_r4_2"/>
    <property type="match status" value="1"/>
</dbReference>
<dbReference type="STRING" id="1220554.GCA_001552135_03760"/>
<keyword evidence="5" id="KW-0804">Transcription</keyword>
<proteinExistence type="inferred from homology"/>